<dbReference type="GO" id="GO:0003847">
    <property type="term" value="F:1-alkyl-2-acetylglycerophosphocholine esterase activity"/>
    <property type="evidence" value="ECO:0007669"/>
    <property type="project" value="UniProtKB-EC"/>
</dbReference>
<organism evidence="5">
    <name type="scientific">Pyramimonas obovata</name>
    <dbReference type="NCBI Taxonomy" id="1411642"/>
    <lineage>
        <taxon>Eukaryota</taxon>
        <taxon>Viridiplantae</taxon>
        <taxon>Chlorophyta</taxon>
        <taxon>Pyramimonadophyceae</taxon>
        <taxon>Pyramimonadales</taxon>
        <taxon>Pyramimonadaceae</taxon>
        <taxon>Pyramimonas</taxon>
        <taxon>Pyramimonas incertae sedis</taxon>
    </lineage>
</organism>
<dbReference type="PANTHER" id="PTHR10272">
    <property type="entry name" value="PLATELET-ACTIVATING FACTOR ACETYLHYDROLASE"/>
    <property type="match status" value="1"/>
</dbReference>
<dbReference type="GO" id="GO:0016042">
    <property type="term" value="P:lipid catabolic process"/>
    <property type="evidence" value="ECO:0007669"/>
    <property type="project" value="UniProtKB-KW"/>
</dbReference>
<dbReference type="Gene3D" id="3.40.50.1820">
    <property type="entry name" value="alpha/beta hydrolase"/>
    <property type="match status" value="1"/>
</dbReference>
<evidence type="ECO:0000256" key="1">
    <source>
        <dbReference type="ARBA" id="ARBA00013201"/>
    </source>
</evidence>
<name>A0A7S0RAK8_9CHLO</name>
<proteinExistence type="predicted"/>
<keyword evidence="2" id="KW-0378">Hydrolase</keyword>
<dbReference type="SUPFAM" id="SSF53474">
    <property type="entry name" value="alpha/beta-Hydrolases"/>
    <property type="match status" value="1"/>
</dbReference>
<dbReference type="PANTHER" id="PTHR10272:SF0">
    <property type="entry name" value="PLATELET-ACTIVATING FACTOR ACETYLHYDROLASE"/>
    <property type="match status" value="1"/>
</dbReference>
<accession>A0A7S0RAK8</accession>
<dbReference type="EMBL" id="HBFA01021955">
    <property type="protein sequence ID" value="CAD8672054.1"/>
    <property type="molecule type" value="Transcribed_RNA"/>
</dbReference>
<evidence type="ECO:0000256" key="2">
    <source>
        <dbReference type="ARBA" id="ARBA00022801"/>
    </source>
</evidence>
<dbReference type="Pfam" id="PF03403">
    <property type="entry name" value="PAF-AH_p_II"/>
    <property type="match status" value="1"/>
</dbReference>
<keyword evidence="4" id="KW-0443">Lipid metabolism</keyword>
<protein>
    <recommendedName>
        <fullName evidence="1">1-alkyl-2-acetylglycerophosphocholine esterase</fullName>
        <ecNumber evidence="1">3.1.1.47</ecNumber>
    </recommendedName>
</protein>
<reference evidence="5" key="1">
    <citation type="submission" date="2021-01" db="EMBL/GenBank/DDBJ databases">
        <authorList>
            <person name="Corre E."/>
            <person name="Pelletier E."/>
            <person name="Niang G."/>
            <person name="Scheremetjew M."/>
            <person name="Finn R."/>
            <person name="Kale V."/>
            <person name="Holt S."/>
            <person name="Cochrane G."/>
            <person name="Meng A."/>
            <person name="Brown T."/>
            <person name="Cohen L."/>
        </authorList>
    </citation>
    <scope>NUCLEOTIDE SEQUENCE</scope>
    <source>
        <strain evidence="5">CCMP722</strain>
    </source>
</reference>
<evidence type="ECO:0000313" key="5">
    <source>
        <dbReference type="EMBL" id="CAD8672054.1"/>
    </source>
</evidence>
<dbReference type="InterPro" id="IPR029058">
    <property type="entry name" value="AB_hydrolase_fold"/>
</dbReference>
<evidence type="ECO:0000256" key="4">
    <source>
        <dbReference type="ARBA" id="ARBA00023098"/>
    </source>
</evidence>
<sequence length="385" mass="42796">MRLAAMSKSVVDTAVHRVGVTDTRTKDGLSVRLFYPSRAPPANWASRPRWAPHQQYVYGYLHYAMNLAEKPVLSKVLQYSLWPLVSLFKCEASWELPVAEGEFPVVVWSHGLAGMRTTYSGLLTRLVESSNVIVAAVEHADGSACNCQHLKQDGKLEWPPYKHTDGNIGWRQEQLAKRVGDMSNALSLLERLNSGKEQLSLGVDFAGKIQLSDATSAGHSFGAATAIVAGDRDPRFTRTLAFDPWLFALADEPSALDFTRTPMCVLNSEKWNPTWRTPIPGRNNMRMDTMFKARQAKRVPTLYAELAGTKHMSASDVPYLMERLMIRSAPAKLAARDVLDVFASLASAFITEGDFAQTIDELDDLVTQQESFKEFEEEPVATLNA</sequence>
<dbReference type="EC" id="3.1.1.47" evidence="1"/>
<gene>
    <name evidence="5" type="ORF">POBO1169_LOCUS11155</name>
</gene>
<keyword evidence="3" id="KW-0442">Lipid degradation</keyword>
<evidence type="ECO:0000256" key="3">
    <source>
        <dbReference type="ARBA" id="ARBA00022963"/>
    </source>
</evidence>
<dbReference type="AlphaFoldDB" id="A0A7S0RAK8"/>